<comment type="caution">
    <text evidence="2">The sequence shown here is derived from an EMBL/GenBank/DDBJ whole genome shotgun (WGS) entry which is preliminary data.</text>
</comment>
<organism evidence="2 3">
    <name type="scientific">Pseudomonas poae</name>
    <dbReference type="NCBI Taxonomy" id="200451"/>
    <lineage>
        <taxon>Bacteria</taxon>
        <taxon>Pseudomonadati</taxon>
        <taxon>Pseudomonadota</taxon>
        <taxon>Gammaproteobacteria</taxon>
        <taxon>Pseudomonadales</taxon>
        <taxon>Pseudomonadaceae</taxon>
        <taxon>Pseudomonas</taxon>
    </lineage>
</organism>
<dbReference type="Gene3D" id="1.10.260.40">
    <property type="entry name" value="lambda repressor-like DNA-binding domains"/>
    <property type="match status" value="1"/>
</dbReference>
<dbReference type="AlphaFoldDB" id="A0A2S9EJG0"/>
<dbReference type="CDD" id="cd00093">
    <property type="entry name" value="HTH_XRE"/>
    <property type="match status" value="1"/>
</dbReference>
<evidence type="ECO:0000313" key="2">
    <source>
        <dbReference type="EMBL" id="PRC15393.1"/>
    </source>
</evidence>
<feature type="domain" description="HTH cro/C1-type" evidence="1">
    <location>
        <begin position="8"/>
        <end position="53"/>
    </location>
</feature>
<proteinExistence type="predicted"/>
<gene>
    <name evidence="2" type="ORF">CQZ99_17955</name>
</gene>
<evidence type="ECO:0000259" key="1">
    <source>
        <dbReference type="PROSITE" id="PS50943"/>
    </source>
</evidence>
<dbReference type="InterPro" id="IPR001387">
    <property type="entry name" value="Cro/C1-type_HTH"/>
</dbReference>
<dbReference type="InterPro" id="IPR010982">
    <property type="entry name" value="Lambda_DNA-bd_dom_sf"/>
</dbReference>
<name>A0A2S9EJG0_9PSED</name>
<reference evidence="2 3" key="1">
    <citation type="submission" date="2017-09" db="EMBL/GenBank/DDBJ databases">
        <title>Genomic, metabolic, and phenotypic characteristics of bacterial isolates from the natural microbiome of the model nematode Caenorhabditis elegans.</title>
        <authorList>
            <person name="Zimmermann J."/>
            <person name="Obeng N."/>
            <person name="Yang W."/>
            <person name="Obeng O."/>
            <person name="Kissoyan K."/>
            <person name="Pees B."/>
            <person name="Dirksen P."/>
            <person name="Hoppner M."/>
            <person name="Franke A."/>
            <person name="Rosenstiel P."/>
            <person name="Leippe M."/>
            <person name="Dierking K."/>
            <person name="Kaleta C."/>
            <person name="Schulenburg H."/>
        </authorList>
    </citation>
    <scope>NUCLEOTIDE SEQUENCE [LARGE SCALE GENOMIC DNA]</scope>
    <source>
        <strain evidence="2 3">MYb117</strain>
    </source>
</reference>
<evidence type="ECO:0000313" key="3">
    <source>
        <dbReference type="Proteomes" id="UP000238045"/>
    </source>
</evidence>
<sequence>MKAVGTRLREVRKSMNLTQPEFAALGGVEGNAQAHYESGARLPKANYLIGIAHGGADILYVLLGVHTPTLEASLSPQEAVVIKHYRALQKQDQGAISQLSESLSDCAED</sequence>
<dbReference type="PROSITE" id="PS50943">
    <property type="entry name" value="HTH_CROC1"/>
    <property type="match status" value="1"/>
</dbReference>
<dbReference type="EMBL" id="PCQL01000019">
    <property type="protein sequence ID" value="PRC15393.1"/>
    <property type="molecule type" value="Genomic_DNA"/>
</dbReference>
<dbReference type="SUPFAM" id="SSF47413">
    <property type="entry name" value="lambda repressor-like DNA-binding domains"/>
    <property type="match status" value="1"/>
</dbReference>
<dbReference type="Proteomes" id="UP000238045">
    <property type="component" value="Unassembled WGS sequence"/>
</dbReference>
<dbReference type="GO" id="GO:0003677">
    <property type="term" value="F:DNA binding"/>
    <property type="evidence" value="ECO:0007669"/>
    <property type="project" value="InterPro"/>
</dbReference>
<protein>
    <submittedName>
        <fullName evidence="2">Transcriptional regulator</fullName>
    </submittedName>
</protein>
<keyword evidence="3" id="KW-1185">Reference proteome</keyword>
<accession>A0A2S9EJG0</accession>